<dbReference type="EMBL" id="CM032186">
    <property type="protein sequence ID" value="KAG7091387.1"/>
    <property type="molecule type" value="Genomic_DNA"/>
</dbReference>
<accession>A0A9P7RXS4</accession>
<feature type="compositionally biased region" description="Low complexity" evidence="1">
    <location>
        <begin position="9"/>
        <end position="20"/>
    </location>
</feature>
<gene>
    <name evidence="2" type="ORF">E1B28_010425</name>
</gene>
<keyword evidence="3" id="KW-1185">Reference proteome</keyword>
<protein>
    <submittedName>
        <fullName evidence="2">Uncharacterized protein</fullName>
    </submittedName>
</protein>
<dbReference type="OrthoDB" id="3051995at2759"/>
<organism evidence="2 3">
    <name type="scientific">Marasmius oreades</name>
    <name type="common">fairy-ring Marasmius</name>
    <dbReference type="NCBI Taxonomy" id="181124"/>
    <lineage>
        <taxon>Eukaryota</taxon>
        <taxon>Fungi</taxon>
        <taxon>Dikarya</taxon>
        <taxon>Basidiomycota</taxon>
        <taxon>Agaricomycotina</taxon>
        <taxon>Agaricomycetes</taxon>
        <taxon>Agaricomycetidae</taxon>
        <taxon>Agaricales</taxon>
        <taxon>Marasmiineae</taxon>
        <taxon>Marasmiaceae</taxon>
        <taxon>Marasmius</taxon>
    </lineage>
</organism>
<dbReference type="Proteomes" id="UP001049176">
    <property type="component" value="Chromosome 6"/>
</dbReference>
<evidence type="ECO:0000313" key="2">
    <source>
        <dbReference type="EMBL" id="KAG7091387.1"/>
    </source>
</evidence>
<comment type="caution">
    <text evidence="2">The sequence shown here is derived from an EMBL/GenBank/DDBJ whole genome shotgun (WGS) entry which is preliminary data.</text>
</comment>
<evidence type="ECO:0000256" key="1">
    <source>
        <dbReference type="SAM" id="MobiDB-lite"/>
    </source>
</evidence>
<sequence>MSFYNLTPSSTSSLDSFESSASSTPEAILAMYPLSDFSLPPSGAALPLPGPRRVRSGSFSEQRGHNFSIQIDSSKPIGEVAVAKGHLEPRAGTLPRRPRRKAQPQVMLAPAEIQESKSFDLFVEAESNSNAGE</sequence>
<dbReference type="AlphaFoldDB" id="A0A9P7RXS4"/>
<feature type="region of interest" description="Disordered" evidence="1">
    <location>
        <begin position="1"/>
        <end position="20"/>
    </location>
</feature>
<dbReference type="GeneID" id="66079501"/>
<proteinExistence type="predicted"/>
<name>A0A9P7RXS4_9AGAR</name>
<dbReference type="KEGG" id="more:E1B28_010425"/>
<evidence type="ECO:0000313" key="3">
    <source>
        <dbReference type="Proteomes" id="UP001049176"/>
    </source>
</evidence>
<reference evidence="2" key="1">
    <citation type="journal article" date="2021" name="Genome Biol. Evol.">
        <title>The assembled and annotated genome of the fairy-ring fungus Marasmius oreades.</title>
        <authorList>
            <person name="Hiltunen M."/>
            <person name="Ament-Velasquez S.L."/>
            <person name="Johannesson H."/>
        </authorList>
    </citation>
    <scope>NUCLEOTIDE SEQUENCE</scope>
    <source>
        <strain evidence="2">03SP1</strain>
    </source>
</reference>
<dbReference type="RefSeq" id="XP_043007857.1">
    <property type="nucleotide sequence ID" value="XM_043155391.1"/>
</dbReference>